<sequence>MSIVRKIKNNLFVRNCWIAFEHLKRFFCGRSQFAQCAESVVIIPPYSFGNPKNIVLGPNIGLGPNAHISALNARFICKGNCAIAENLTVHTGNHARVVGMYVTDITEANKPKGYDLDVVVEEDVWIGSNVTLLAGVTIGRGCTIAAGAVVAKSMPPYSICGGVPAKFIKFYWTIDQILEHEAKLYPDSDRYMRQHLEQIFRKYNSSI</sequence>
<reference evidence="3 4" key="1">
    <citation type="submission" date="2018-08" db="EMBL/GenBank/DDBJ databases">
        <title>A genome reference for cultivated species of the human gut microbiota.</title>
        <authorList>
            <person name="Zou Y."/>
            <person name="Xue W."/>
            <person name="Luo G."/>
        </authorList>
    </citation>
    <scope>NUCLEOTIDE SEQUENCE [LARGE SCALE GENOMIC DNA]</scope>
    <source>
        <strain evidence="3 4">AF46-11NS</strain>
    </source>
</reference>
<dbReference type="Gene3D" id="2.160.10.10">
    <property type="entry name" value="Hexapeptide repeat proteins"/>
    <property type="match status" value="1"/>
</dbReference>
<dbReference type="PANTHER" id="PTHR23416">
    <property type="entry name" value="SIALIC ACID SYNTHASE-RELATED"/>
    <property type="match status" value="1"/>
</dbReference>
<dbReference type="InterPro" id="IPR001451">
    <property type="entry name" value="Hexapep"/>
</dbReference>
<dbReference type="InterPro" id="IPR051159">
    <property type="entry name" value="Hexapeptide_acetyltransf"/>
</dbReference>
<evidence type="ECO:0000313" key="3">
    <source>
        <dbReference type="EMBL" id="RHK29398.1"/>
    </source>
</evidence>
<dbReference type="CDD" id="cd04647">
    <property type="entry name" value="LbH_MAT_like"/>
    <property type="match status" value="1"/>
</dbReference>
<evidence type="ECO:0000256" key="2">
    <source>
        <dbReference type="ARBA" id="ARBA00022679"/>
    </source>
</evidence>
<keyword evidence="3" id="KW-0012">Acyltransferase</keyword>
<organism evidence="3 4">
    <name type="scientific">Bacteroides xylanisolvens</name>
    <dbReference type="NCBI Taxonomy" id="371601"/>
    <lineage>
        <taxon>Bacteria</taxon>
        <taxon>Pseudomonadati</taxon>
        <taxon>Bacteroidota</taxon>
        <taxon>Bacteroidia</taxon>
        <taxon>Bacteroidales</taxon>
        <taxon>Bacteroidaceae</taxon>
        <taxon>Bacteroides</taxon>
    </lineage>
</organism>
<comment type="caution">
    <text evidence="3">The sequence shown here is derived from an EMBL/GenBank/DDBJ whole genome shotgun (WGS) entry which is preliminary data.</text>
</comment>
<comment type="similarity">
    <text evidence="1">Belongs to the transferase hexapeptide repeat family.</text>
</comment>
<protein>
    <submittedName>
        <fullName evidence="3">Acyltransferase</fullName>
    </submittedName>
</protein>
<name>A0A415G0Z3_9BACE</name>
<proteinExistence type="inferred from homology"/>
<gene>
    <name evidence="3" type="ORF">DW075_02505</name>
</gene>
<dbReference type="RefSeq" id="WP_217742751.1">
    <property type="nucleotide sequence ID" value="NZ_JAHONF010000003.1"/>
</dbReference>
<dbReference type="EMBL" id="QRNE01000006">
    <property type="protein sequence ID" value="RHK29398.1"/>
    <property type="molecule type" value="Genomic_DNA"/>
</dbReference>
<dbReference type="PANTHER" id="PTHR23416:SF23">
    <property type="entry name" value="ACETYLTRANSFERASE C18B11.09C-RELATED"/>
    <property type="match status" value="1"/>
</dbReference>
<dbReference type="GO" id="GO:0008374">
    <property type="term" value="F:O-acyltransferase activity"/>
    <property type="evidence" value="ECO:0007669"/>
    <property type="project" value="TreeGrafter"/>
</dbReference>
<dbReference type="Proteomes" id="UP000285503">
    <property type="component" value="Unassembled WGS sequence"/>
</dbReference>
<evidence type="ECO:0000256" key="1">
    <source>
        <dbReference type="ARBA" id="ARBA00007274"/>
    </source>
</evidence>
<dbReference type="GO" id="GO:0005829">
    <property type="term" value="C:cytosol"/>
    <property type="evidence" value="ECO:0007669"/>
    <property type="project" value="TreeGrafter"/>
</dbReference>
<dbReference type="SUPFAM" id="SSF51161">
    <property type="entry name" value="Trimeric LpxA-like enzymes"/>
    <property type="match status" value="1"/>
</dbReference>
<accession>A0A415G0Z3</accession>
<dbReference type="AlphaFoldDB" id="A0A415G0Z3"/>
<dbReference type="InterPro" id="IPR011004">
    <property type="entry name" value="Trimer_LpxA-like_sf"/>
</dbReference>
<dbReference type="Pfam" id="PF00132">
    <property type="entry name" value="Hexapep"/>
    <property type="match status" value="1"/>
</dbReference>
<keyword evidence="2 3" id="KW-0808">Transferase</keyword>
<evidence type="ECO:0000313" key="4">
    <source>
        <dbReference type="Proteomes" id="UP000285503"/>
    </source>
</evidence>